<protein>
    <submittedName>
        <fullName evidence="1">3243_t:CDS:1</fullName>
    </submittedName>
</protein>
<accession>A0A9N9FCD7</accession>
<organism evidence="1 2">
    <name type="scientific">Funneliformis caledonium</name>
    <dbReference type="NCBI Taxonomy" id="1117310"/>
    <lineage>
        <taxon>Eukaryota</taxon>
        <taxon>Fungi</taxon>
        <taxon>Fungi incertae sedis</taxon>
        <taxon>Mucoromycota</taxon>
        <taxon>Glomeromycotina</taxon>
        <taxon>Glomeromycetes</taxon>
        <taxon>Glomerales</taxon>
        <taxon>Glomeraceae</taxon>
        <taxon>Funneliformis</taxon>
    </lineage>
</organism>
<comment type="caution">
    <text evidence="1">The sequence shown here is derived from an EMBL/GenBank/DDBJ whole genome shotgun (WGS) entry which is preliminary data.</text>
</comment>
<evidence type="ECO:0000313" key="2">
    <source>
        <dbReference type="Proteomes" id="UP000789570"/>
    </source>
</evidence>
<dbReference type="EMBL" id="CAJVPQ010000989">
    <property type="protein sequence ID" value="CAG8525158.1"/>
    <property type="molecule type" value="Genomic_DNA"/>
</dbReference>
<dbReference type="AlphaFoldDB" id="A0A9N9FCD7"/>
<sequence length="247" mass="28604">MSNTGFNKHLWIFFLNTYNLTLLDEISPIEIIHILSLDTLLLTKYEFNDVRNAIFNLTSRYPDLCQFILTLLRTKFREGIQNKSSVNLSHDEAEFIRLVLLSSHYETPFIIDYASNPISKKFLKSSIFVEIDNQIQFTAPIMQIILTHYLFANSAKQPTITFEEFLEKSIHCMNPSKLSELLKKGDKSSIYERSWQIEWYCTSTIVVLKNESISDDVSPAFSSASFLDFILIEIVARELSLFAKVVF</sequence>
<dbReference type="Proteomes" id="UP000789570">
    <property type="component" value="Unassembled WGS sequence"/>
</dbReference>
<reference evidence="1" key="1">
    <citation type="submission" date="2021-06" db="EMBL/GenBank/DDBJ databases">
        <authorList>
            <person name="Kallberg Y."/>
            <person name="Tangrot J."/>
            <person name="Rosling A."/>
        </authorList>
    </citation>
    <scope>NUCLEOTIDE SEQUENCE</scope>
    <source>
        <strain evidence="1">UK204</strain>
    </source>
</reference>
<keyword evidence="2" id="KW-1185">Reference proteome</keyword>
<dbReference type="OrthoDB" id="158739at2759"/>
<proteinExistence type="predicted"/>
<gene>
    <name evidence="1" type="ORF">FCALED_LOCUS4900</name>
</gene>
<evidence type="ECO:0000313" key="1">
    <source>
        <dbReference type="EMBL" id="CAG8525158.1"/>
    </source>
</evidence>
<name>A0A9N9FCD7_9GLOM</name>